<keyword evidence="1" id="KW-0472">Membrane</keyword>
<feature type="transmembrane region" description="Helical" evidence="1">
    <location>
        <begin position="406"/>
        <end position="430"/>
    </location>
</feature>
<protein>
    <submittedName>
        <fullName evidence="3">HEL188Cp</fullName>
    </submittedName>
</protein>
<dbReference type="OrthoDB" id="2140105at2759"/>
<gene>
    <name evidence="3" type="ORF">AW171_hschr53026</name>
</gene>
<evidence type="ECO:0000256" key="1">
    <source>
        <dbReference type="SAM" id="Phobius"/>
    </source>
</evidence>
<dbReference type="InterPro" id="IPR053001">
    <property type="entry name" value="MNNG_permease-like"/>
</dbReference>
<organism evidence="3 4">
    <name type="scientific">Eremothecium sinecaudum</name>
    <dbReference type="NCBI Taxonomy" id="45286"/>
    <lineage>
        <taxon>Eukaryota</taxon>
        <taxon>Fungi</taxon>
        <taxon>Dikarya</taxon>
        <taxon>Ascomycota</taxon>
        <taxon>Saccharomycotina</taxon>
        <taxon>Saccharomycetes</taxon>
        <taxon>Saccharomycetales</taxon>
        <taxon>Saccharomycetaceae</taxon>
        <taxon>Eremothecium</taxon>
    </lineage>
</organism>
<dbReference type="Proteomes" id="UP000243052">
    <property type="component" value="Chromosome v"/>
</dbReference>
<dbReference type="EMBL" id="CP014245">
    <property type="protein sequence ID" value="AMD21093.1"/>
    <property type="molecule type" value="Genomic_DNA"/>
</dbReference>
<feature type="transmembrane region" description="Helical" evidence="1">
    <location>
        <begin position="283"/>
        <end position="306"/>
    </location>
</feature>
<feature type="transmembrane region" description="Helical" evidence="1">
    <location>
        <begin position="240"/>
        <end position="263"/>
    </location>
</feature>
<dbReference type="RefSeq" id="XP_017988089.1">
    <property type="nucleotide sequence ID" value="XM_018132630.1"/>
</dbReference>
<dbReference type="AlphaFoldDB" id="A0A120K2C5"/>
<dbReference type="PANTHER" id="PTHR34814:SF1">
    <property type="entry name" value="NITROSOGUANIDINE RESISTANCE PROTEIN SNG1"/>
    <property type="match status" value="1"/>
</dbReference>
<dbReference type="PANTHER" id="PTHR34814">
    <property type="entry name" value="NITROSOGUANIDINE RESISTANCE PROTEIN SNG1"/>
    <property type="match status" value="1"/>
</dbReference>
<dbReference type="Pfam" id="PF12051">
    <property type="entry name" value="DUF3533"/>
    <property type="match status" value="1"/>
</dbReference>
<proteinExistence type="predicted"/>
<feature type="transmembrane region" description="Helical" evidence="1">
    <location>
        <begin position="36"/>
        <end position="59"/>
    </location>
</feature>
<feature type="transmembrane region" description="Helical" evidence="1">
    <location>
        <begin position="352"/>
        <end position="371"/>
    </location>
</feature>
<reference evidence="3 4" key="1">
    <citation type="submission" date="2016-01" db="EMBL/GenBank/DDBJ databases">
        <title>Genome sequence of the yeast Holleya sinecauda.</title>
        <authorList>
            <person name="Dietrich F.S."/>
        </authorList>
    </citation>
    <scope>NUCLEOTIDE SEQUENCE [LARGE SCALE GENOMIC DNA]</scope>
    <source>
        <strain evidence="3 4">ATCC 58844</strain>
    </source>
</reference>
<evidence type="ECO:0000313" key="3">
    <source>
        <dbReference type="EMBL" id="AMD21093.1"/>
    </source>
</evidence>
<name>A0A120K2C5_9SACH</name>
<dbReference type="GeneID" id="28724369"/>
<dbReference type="InterPro" id="IPR022703">
    <property type="entry name" value="DUF3533"/>
</dbReference>
<accession>A0A120K2C5</accession>
<feature type="domain" description="DUF3533" evidence="2">
    <location>
        <begin position="46"/>
        <end position="420"/>
    </location>
</feature>
<sequence>MHSSNPESDDIEYSKQLYENKESIFSPSIQHLRKRYWLSFLLNVGYLAVFITGIFSLYWGVLYDRPSYLVNIKSIVLIEDNGNMADEVKELVGVVKGTWLVYKDTEFRTYYNVPDGISSGDYLHRIVHKNHVYMSLHVKANATETLKHSLVDPSAKAFNSSEFFEIFYESGKDPTNFKASIFPLIIDLEDKYRDYYLTEYLPQLLKEKRSELAPNENLRNIALAGAMKWGEVDNRPFKDYILLGPMQVGLIFSLLLTFFQLAMMNPTHNSVLGYLKPGHFLMYRYFNSWLIYFFLSLFFCTVSLIFQVDFTVAYGRSGFIVCWMSTWLFMGAVGGANENVASLLLAYCPKYIGSWLTFWIITNIAPTFFNIDLSHKLYRYGQIMPAYNYKACLSVIFLNLDKGRLGISYGIMVGWCVLNSILFPIVVHLLQHKARHQNNAS</sequence>
<dbReference type="GO" id="GO:0016020">
    <property type="term" value="C:membrane"/>
    <property type="evidence" value="ECO:0007669"/>
    <property type="project" value="TreeGrafter"/>
</dbReference>
<keyword evidence="4" id="KW-1185">Reference proteome</keyword>
<feature type="transmembrane region" description="Helical" evidence="1">
    <location>
        <begin position="313"/>
        <end position="332"/>
    </location>
</feature>
<keyword evidence="1" id="KW-1133">Transmembrane helix</keyword>
<evidence type="ECO:0000259" key="2">
    <source>
        <dbReference type="Pfam" id="PF12051"/>
    </source>
</evidence>
<evidence type="ECO:0000313" key="4">
    <source>
        <dbReference type="Proteomes" id="UP000243052"/>
    </source>
</evidence>
<keyword evidence="1" id="KW-0812">Transmembrane</keyword>
<dbReference type="STRING" id="45286.A0A120K2C5"/>